<evidence type="ECO:0000256" key="6">
    <source>
        <dbReference type="RuleBase" id="RU000477"/>
    </source>
</evidence>
<dbReference type="Pfam" id="PF00230">
    <property type="entry name" value="MIP"/>
    <property type="match status" value="1"/>
</dbReference>
<keyword evidence="5 7" id="KW-0472">Membrane</keyword>
<evidence type="ECO:0000256" key="5">
    <source>
        <dbReference type="ARBA" id="ARBA00023136"/>
    </source>
</evidence>
<dbReference type="PRINTS" id="PR00783">
    <property type="entry name" value="MINTRINSICP"/>
</dbReference>
<evidence type="ECO:0000313" key="8">
    <source>
        <dbReference type="EMBL" id="JAC16853.1"/>
    </source>
</evidence>
<dbReference type="PANTHER" id="PTHR19139">
    <property type="entry name" value="AQUAPORIN TRANSPORTER"/>
    <property type="match status" value="1"/>
</dbReference>
<keyword evidence="3 6" id="KW-0812">Transmembrane</keyword>
<dbReference type="Gene3D" id="1.20.1080.10">
    <property type="entry name" value="Glycerol uptake facilitator protein"/>
    <property type="match status" value="1"/>
</dbReference>
<evidence type="ECO:0000256" key="7">
    <source>
        <dbReference type="SAM" id="Phobius"/>
    </source>
</evidence>
<keyword evidence="6" id="KW-0813">Transport</keyword>
<dbReference type="InterPro" id="IPR034294">
    <property type="entry name" value="Aquaporin_transptr"/>
</dbReference>
<dbReference type="EMBL" id="GBBI01001859">
    <property type="protein sequence ID" value="JAC16853.1"/>
    <property type="molecule type" value="mRNA"/>
</dbReference>
<evidence type="ECO:0000256" key="4">
    <source>
        <dbReference type="ARBA" id="ARBA00022989"/>
    </source>
</evidence>
<reference evidence="8" key="1">
    <citation type="journal article" date="2014" name="PLoS Negl. Trop. Dis.">
        <title>An updated insight into the Sialotranscriptome of Triatoma infestans: developmental stage and geographic variations.</title>
        <authorList>
            <person name="Schwarz A."/>
            <person name="Medrano-Mercado N."/>
            <person name="Schaub G.A."/>
            <person name="Struchiner C.J."/>
            <person name="Bargues M.D."/>
            <person name="Levy M.Z."/>
            <person name="Ribeiro J.M."/>
        </authorList>
    </citation>
    <scope>NUCLEOTIDE SEQUENCE</scope>
    <source>
        <strain evidence="8">Chile</strain>
        <tissue evidence="8">Salivary glands</tissue>
    </source>
</reference>
<protein>
    <submittedName>
        <fullName evidence="8">Putative aquaporin major intrinsic protein family</fullName>
    </submittedName>
</protein>
<evidence type="ECO:0000256" key="3">
    <source>
        <dbReference type="ARBA" id="ARBA00022692"/>
    </source>
</evidence>
<dbReference type="PANTHER" id="PTHR19139:SF199">
    <property type="entry name" value="MIP17260P"/>
    <property type="match status" value="1"/>
</dbReference>
<evidence type="ECO:0000256" key="2">
    <source>
        <dbReference type="ARBA" id="ARBA00006175"/>
    </source>
</evidence>
<feature type="transmembrane region" description="Helical" evidence="7">
    <location>
        <begin position="199"/>
        <end position="220"/>
    </location>
</feature>
<proteinExistence type="evidence at transcript level"/>
<feature type="transmembrane region" description="Helical" evidence="7">
    <location>
        <begin position="7"/>
        <end position="28"/>
    </location>
</feature>
<name>A0A023F6I6_TRIIF</name>
<feature type="non-terminal residue" evidence="8">
    <location>
        <position position="1"/>
    </location>
</feature>
<comment type="subcellular location">
    <subcellularLocation>
        <location evidence="1">Membrane</location>
        <topology evidence="1">Multi-pass membrane protein</topology>
    </subcellularLocation>
</comment>
<feature type="transmembrane region" description="Helical" evidence="7">
    <location>
        <begin position="64"/>
        <end position="94"/>
    </location>
</feature>
<organism evidence="8">
    <name type="scientific">Triatoma infestans</name>
    <name type="common">Assassin bug</name>
    <dbReference type="NCBI Taxonomy" id="30076"/>
    <lineage>
        <taxon>Eukaryota</taxon>
        <taxon>Metazoa</taxon>
        <taxon>Ecdysozoa</taxon>
        <taxon>Arthropoda</taxon>
        <taxon>Hexapoda</taxon>
        <taxon>Insecta</taxon>
        <taxon>Pterygota</taxon>
        <taxon>Neoptera</taxon>
        <taxon>Paraneoptera</taxon>
        <taxon>Hemiptera</taxon>
        <taxon>Heteroptera</taxon>
        <taxon>Panheteroptera</taxon>
        <taxon>Cimicomorpha</taxon>
        <taxon>Reduviidae</taxon>
        <taxon>Triatominae</taxon>
        <taxon>Triatoma</taxon>
    </lineage>
</organism>
<keyword evidence="4 7" id="KW-1133">Transmembrane helix</keyword>
<dbReference type="SUPFAM" id="SSF81338">
    <property type="entry name" value="Aquaporin-like"/>
    <property type="match status" value="1"/>
</dbReference>
<accession>A0A023F6I6</accession>
<dbReference type="GO" id="GO:0015267">
    <property type="term" value="F:channel activity"/>
    <property type="evidence" value="ECO:0007669"/>
    <property type="project" value="InterPro"/>
</dbReference>
<feature type="transmembrane region" description="Helical" evidence="7">
    <location>
        <begin position="126"/>
        <end position="145"/>
    </location>
</feature>
<feature type="transmembrane region" description="Helical" evidence="7">
    <location>
        <begin position="34"/>
        <end position="57"/>
    </location>
</feature>
<comment type="similarity">
    <text evidence="2 6">Belongs to the MIP/aquaporin (TC 1.A.8) family.</text>
</comment>
<sequence>LNYLRIFLAEFIGTFLLVYFGCACIHHLSNFLGMSLCFGFVIGAIIQAVGAISLAHLNPAVTLCFYIFGIISLPAVFLYVIAECLGAILGAFLLKEMSIFDAALDSRGTKSDCCTLVGNGVTLGRAFAWEFGLTSFLILIVCSVIHPKTVTRLDSIGLKFGGVIFILIYTGADYTSTGINPARTLGPAVVYNEWSDHWIYWAGPLTGSLVTSVAYHIFCLPKNGQQILKEAIKQQREDYKK</sequence>
<feature type="transmembrane region" description="Helical" evidence="7">
    <location>
        <begin position="157"/>
        <end position="179"/>
    </location>
</feature>
<evidence type="ECO:0000256" key="1">
    <source>
        <dbReference type="ARBA" id="ARBA00004141"/>
    </source>
</evidence>
<dbReference type="GO" id="GO:0005886">
    <property type="term" value="C:plasma membrane"/>
    <property type="evidence" value="ECO:0007669"/>
    <property type="project" value="TreeGrafter"/>
</dbReference>
<dbReference type="InterPro" id="IPR023271">
    <property type="entry name" value="Aquaporin-like"/>
</dbReference>
<dbReference type="InterPro" id="IPR000425">
    <property type="entry name" value="MIP"/>
</dbReference>
<dbReference type="AlphaFoldDB" id="A0A023F6I6"/>